<dbReference type="SUPFAM" id="SSF47473">
    <property type="entry name" value="EF-hand"/>
    <property type="match status" value="1"/>
</dbReference>
<feature type="domain" description="EF-hand" evidence="7">
    <location>
        <begin position="173"/>
        <end position="208"/>
    </location>
</feature>
<keyword evidence="2" id="KW-0519">Myristate</keyword>
<dbReference type="PROSITE" id="PS50222">
    <property type="entry name" value="EF_HAND_2"/>
    <property type="match status" value="3"/>
</dbReference>
<organism evidence="8 9">
    <name type="scientific">Macrostomum lignano</name>
    <dbReference type="NCBI Taxonomy" id="282301"/>
    <lineage>
        <taxon>Eukaryota</taxon>
        <taxon>Metazoa</taxon>
        <taxon>Spiralia</taxon>
        <taxon>Lophotrochozoa</taxon>
        <taxon>Platyhelminthes</taxon>
        <taxon>Rhabditophora</taxon>
        <taxon>Macrostomorpha</taxon>
        <taxon>Macrostomida</taxon>
        <taxon>Macrostomidae</taxon>
        <taxon>Macrostomum</taxon>
    </lineage>
</organism>
<keyword evidence="6" id="KW-0449">Lipoprotein</keyword>
<sequence length="217" mass="25071">AREPQATSAHIASTVSSTKFTKTPTVLQTSGIWTEAMGQDVSRQECEQVKHNYRLESDELDAWVRVFKRYAGRGQMDLRGFLRAFSGTGERQENLEQLFRVFDWDGSGEISFNEFMFAVLVNSRVPTRIKIKYAFEMIDKDNSGFVELPELMDLVYNVSATKSMLLFDDEAGFDRRVVEETFRRMDTDGDGYISFGEFVQNVERHGAWILRLFDIRQ</sequence>
<dbReference type="AlphaFoldDB" id="A0A1I8JEC3"/>
<evidence type="ECO:0000256" key="6">
    <source>
        <dbReference type="ARBA" id="ARBA00023288"/>
    </source>
</evidence>
<dbReference type="SMART" id="SM00054">
    <property type="entry name" value="EFh"/>
    <property type="match status" value="3"/>
</dbReference>
<evidence type="ECO:0000256" key="1">
    <source>
        <dbReference type="ARBA" id="ARBA00006049"/>
    </source>
</evidence>
<dbReference type="Pfam" id="PF13499">
    <property type="entry name" value="EF-hand_7"/>
    <property type="match status" value="1"/>
</dbReference>
<dbReference type="PANTHER" id="PTHR23055">
    <property type="entry name" value="CALCIUM BINDING PROTEINS"/>
    <property type="match status" value="1"/>
</dbReference>
<proteinExistence type="inferred from homology"/>
<dbReference type="WBParaSite" id="maker-uti_cns_0047138-snap-gene-0.8-mRNA-1">
    <property type="protein sequence ID" value="maker-uti_cns_0047138-snap-gene-0.8-mRNA-1"/>
    <property type="gene ID" value="maker-uti_cns_0047138-snap-gene-0.8"/>
</dbReference>
<comment type="similarity">
    <text evidence="1">Belongs to the recoverin family.</text>
</comment>
<keyword evidence="8" id="KW-1185">Reference proteome</keyword>
<evidence type="ECO:0000256" key="2">
    <source>
        <dbReference type="ARBA" id="ARBA00022707"/>
    </source>
</evidence>
<dbReference type="Gene3D" id="1.10.238.10">
    <property type="entry name" value="EF-hand"/>
    <property type="match status" value="1"/>
</dbReference>
<evidence type="ECO:0000313" key="9">
    <source>
        <dbReference type="WBParaSite" id="maker-uti_cns_0047138-snap-gene-0.8-mRNA-1"/>
    </source>
</evidence>
<dbReference type="CDD" id="cd00051">
    <property type="entry name" value="EFh"/>
    <property type="match status" value="2"/>
</dbReference>
<name>A0A1I8JEC3_9PLAT</name>
<dbReference type="InterPro" id="IPR018247">
    <property type="entry name" value="EF_Hand_1_Ca_BS"/>
</dbReference>
<dbReference type="PANTHER" id="PTHR23055:SF178">
    <property type="entry name" value="NEUROCALCIN HOMOLOG"/>
    <property type="match status" value="1"/>
</dbReference>
<keyword evidence="5" id="KW-0106">Calcium</keyword>
<reference evidence="9" key="1">
    <citation type="submission" date="2016-11" db="UniProtKB">
        <authorList>
            <consortium name="WormBaseParasite"/>
        </authorList>
    </citation>
    <scope>IDENTIFICATION</scope>
</reference>
<dbReference type="InterPro" id="IPR002048">
    <property type="entry name" value="EF_hand_dom"/>
</dbReference>
<dbReference type="InterPro" id="IPR028846">
    <property type="entry name" value="Recoverin"/>
</dbReference>
<feature type="domain" description="EF-hand" evidence="7">
    <location>
        <begin position="126"/>
        <end position="161"/>
    </location>
</feature>
<keyword evidence="4" id="KW-0677">Repeat</keyword>
<keyword evidence="3" id="KW-0479">Metal-binding</keyword>
<evidence type="ECO:0000256" key="5">
    <source>
        <dbReference type="ARBA" id="ARBA00022837"/>
    </source>
</evidence>
<evidence type="ECO:0000256" key="3">
    <source>
        <dbReference type="ARBA" id="ARBA00022723"/>
    </source>
</evidence>
<dbReference type="PROSITE" id="PS00018">
    <property type="entry name" value="EF_HAND_1"/>
    <property type="match status" value="2"/>
</dbReference>
<dbReference type="InterPro" id="IPR011992">
    <property type="entry name" value="EF-hand-dom_pair"/>
</dbReference>
<dbReference type="GO" id="GO:0005509">
    <property type="term" value="F:calcium ion binding"/>
    <property type="evidence" value="ECO:0007669"/>
    <property type="project" value="InterPro"/>
</dbReference>
<evidence type="ECO:0000259" key="7">
    <source>
        <dbReference type="PROSITE" id="PS50222"/>
    </source>
</evidence>
<dbReference type="Pfam" id="PF00036">
    <property type="entry name" value="EF-hand_1"/>
    <property type="match status" value="1"/>
</dbReference>
<accession>A0A1I8JEC3</accession>
<protein>
    <submittedName>
        <fullName evidence="9">Calmodulin</fullName>
    </submittedName>
</protein>
<dbReference type="Proteomes" id="UP000095280">
    <property type="component" value="Unplaced"/>
</dbReference>
<evidence type="ECO:0000313" key="8">
    <source>
        <dbReference type="Proteomes" id="UP000095280"/>
    </source>
</evidence>
<evidence type="ECO:0000256" key="4">
    <source>
        <dbReference type="ARBA" id="ARBA00022737"/>
    </source>
</evidence>
<feature type="domain" description="EF-hand" evidence="7">
    <location>
        <begin position="90"/>
        <end position="125"/>
    </location>
</feature>